<gene>
    <name evidence="1" type="ORF">ASPFODRAFT_53875</name>
</gene>
<dbReference type="AlphaFoldDB" id="A0A1M3T053"/>
<proteinExistence type="predicted"/>
<dbReference type="Proteomes" id="UP000184063">
    <property type="component" value="Unassembled WGS sequence"/>
</dbReference>
<sequence>MLTGTVANIAYQEFLMQSSTASLGFLALKSSQSCGPENCRNVDDAEAIFKEQEKTWCAQTRGHVTWRHCEAMDAYLSDGTVSRTWRPISLLSALGIGLERFPARPLALRAIQAGC</sequence>
<dbReference type="EMBL" id="KV878260">
    <property type="protein sequence ID" value="OJZ80139.1"/>
    <property type="molecule type" value="Genomic_DNA"/>
</dbReference>
<reference evidence="2" key="1">
    <citation type="journal article" date="2017" name="Genome Biol.">
        <title>Comparative genomics reveals high biological diversity and specific adaptations in the industrially and medically important fungal genus Aspergillus.</title>
        <authorList>
            <person name="de Vries R.P."/>
            <person name="Riley R."/>
            <person name="Wiebenga A."/>
            <person name="Aguilar-Osorio G."/>
            <person name="Amillis S."/>
            <person name="Uchima C.A."/>
            <person name="Anderluh G."/>
            <person name="Asadollahi M."/>
            <person name="Askin M."/>
            <person name="Barry K."/>
            <person name="Battaglia E."/>
            <person name="Bayram O."/>
            <person name="Benocci T."/>
            <person name="Braus-Stromeyer S.A."/>
            <person name="Caldana C."/>
            <person name="Canovas D."/>
            <person name="Cerqueira G.C."/>
            <person name="Chen F."/>
            <person name="Chen W."/>
            <person name="Choi C."/>
            <person name="Clum A."/>
            <person name="Dos Santos R.A."/>
            <person name="Damasio A.R."/>
            <person name="Diallinas G."/>
            <person name="Emri T."/>
            <person name="Fekete E."/>
            <person name="Flipphi M."/>
            <person name="Freyberg S."/>
            <person name="Gallo A."/>
            <person name="Gournas C."/>
            <person name="Habgood R."/>
            <person name="Hainaut M."/>
            <person name="Harispe M.L."/>
            <person name="Henrissat B."/>
            <person name="Hilden K.S."/>
            <person name="Hope R."/>
            <person name="Hossain A."/>
            <person name="Karabika E."/>
            <person name="Karaffa L."/>
            <person name="Karanyi Z."/>
            <person name="Krasevec N."/>
            <person name="Kuo A."/>
            <person name="Kusch H."/>
            <person name="LaButti K."/>
            <person name="Lagendijk E.L."/>
            <person name="Lapidus A."/>
            <person name="Levasseur A."/>
            <person name="Lindquist E."/>
            <person name="Lipzen A."/>
            <person name="Logrieco A.F."/>
            <person name="MacCabe A."/>
            <person name="Maekelae M.R."/>
            <person name="Malavazi I."/>
            <person name="Melin P."/>
            <person name="Meyer V."/>
            <person name="Mielnichuk N."/>
            <person name="Miskei M."/>
            <person name="Molnar A.P."/>
            <person name="Mule G."/>
            <person name="Ngan C.Y."/>
            <person name="Orejas M."/>
            <person name="Orosz E."/>
            <person name="Ouedraogo J.P."/>
            <person name="Overkamp K.M."/>
            <person name="Park H.-S."/>
            <person name="Perrone G."/>
            <person name="Piumi F."/>
            <person name="Punt P.J."/>
            <person name="Ram A.F."/>
            <person name="Ramon A."/>
            <person name="Rauscher S."/>
            <person name="Record E."/>
            <person name="Riano-Pachon D.M."/>
            <person name="Robert V."/>
            <person name="Roehrig J."/>
            <person name="Ruller R."/>
            <person name="Salamov A."/>
            <person name="Salih N.S."/>
            <person name="Samson R.A."/>
            <person name="Sandor E."/>
            <person name="Sanguinetti M."/>
            <person name="Schuetze T."/>
            <person name="Sepcic K."/>
            <person name="Shelest E."/>
            <person name="Sherlock G."/>
            <person name="Sophianopoulou V."/>
            <person name="Squina F.M."/>
            <person name="Sun H."/>
            <person name="Susca A."/>
            <person name="Todd R.B."/>
            <person name="Tsang A."/>
            <person name="Unkles S.E."/>
            <person name="van de Wiele N."/>
            <person name="van Rossen-Uffink D."/>
            <person name="Oliveira J.V."/>
            <person name="Vesth T.C."/>
            <person name="Visser J."/>
            <person name="Yu J.-H."/>
            <person name="Zhou M."/>
            <person name="Andersen M.R."/>
            <person name="Archer D.B."/>
            <person name="Baker S.E."/>
            <person name="Benoit I."/>
            <person name="Brakhage A.A."/>
            <person name="Braus G.H."/>
            <person name="Fischer R."/>
            <person name="Frisvad J.C."/>
            <person name="Goldman G.H."/>
            <person name="Houbraken J."/>
            <person name="Oakley B."/>
            <person name="Pocsi I."/>
            <person name="Scazzocchio C."/>
            <person name="Seiboth B."/>
            <person name="vanKuyk P.A."/>
            <person name="Wortman J."/>
            <person name="Dyer P.S."/>
            <person name="Grigoriev I.V."/>
        </authorList>
    </citation>
    <scope>NUCLEOTIDE SEQUENCE [LARGE SCALE GENOMIC DNA]</scope>
    <source>
        <strain evidence="2">CBS 106.47</strain>
    </source>
</reference>
<evidence type="ECO:0000313" key="2">
    <source>
        <dbReference type="Proteomes" id="UP000184063"/>
    </source>
</evidence>
<accession>A0A1M3T053</accession>
<protein>
    <submittedName>
        <fullName evidence="1">Uncharacterized protein</fullName>
    </submittedName>
</protein>
<organism evidence="1 2">
    <name type="scientific">Aspergillus luchuensis (strain CBS 106.47)</name>
    <dbReference type="NCBI Taxonomy" id="1137211"/>
    <lineage>
        <taxon>Eukaryota</taxon>
        <taxon>Fungi</taxon>
        <taxon>Dikarya</taxon>
        <taxon>Ascomycota</taxon>
        <taxon>Pezizomycotina</taxon>
        <taxon>Eurotiomycetes</taxon>
        <taxon>Eurotiomycetidae</taxon>
        <taxon>Eurotiales</taxon>
        <taxon>Aspergillaceae</taxon>
        <taxon>Aspergillus</taxon>
        <taxon>Aspergillus subgen. Circumdati</taxon>
    </lineage>
</organism>
<dbReference type="VEuPathDB" id="FungiDB:ASPFODRAFT_53875"/>
<evidence type="ECO:0000313" key="1">
    <source>
        <dbReference type="EMBL" id="OJZ80139.1"/>
    </source>
</evidence>
<name>A0A1M3T053_ASPLC</name>